<gene>
    <name evidence="5" type="ORF">F9B16_35750</name>
</gene>
<dbReference type="OrthoDB" id="3177763at2"/>
<evidence type="ECO:0000313" key="6">
    <source>
        <dbReference type="Proteomes" id="UP000483004"/>
    </source>
</evidence>
<dbReference type="SUPFAM" id="SSF46785">
    <property type="entry name" value="Winged helix' DNA-binding domain"/>
    <property type="match status" value="1"/>
</dbReference>
<dbReference type="PRINTS" id="PR00598">
    <property type="entry name" value="HTHMARR"/>
</dbReference>
<dbReference type="EMBL" id="WBMR01000153">
    <property type="protein sequence ID" value="KAB2370459.1"/>
    <property type="molecule type" value="Genomic_DNA"/>
</dbReference>
<dbReference type="SMART" id="SM00347">
    <property type="entry name" value="HTH_MARR"/>
    <property type="match status" value="1"/>
</dbReference>
<dbReference type="InterPro" id="IPR000835">
    <property type="entry name" value="HTH_MarR-typ"/>
</dbReference>
<proteinExistence type="predicted"/>
<reference evidence="5 6" key="1">
    <citation type="submission" date="2019-09" db="EMBL/GenBank/DDBJ databases">
        <title>Actinomadura physcomitrii sp. nov., a novel actinomycete isolated from moss [Physcomitrium sphaericum (Ludw) Fuernr].</title>
        <authorList>
            <person name="Liu C."/>
            <person name="Zhuang X."/>
        </authorList>
    </citation>
    <scope>NUCLEOTIDE SEQUENCE [LARGE SCALE GENOMIC DNA]</scope>
    <source>
        <strain evidence="5 6">CYP1-1B</strain>
    </source>
</reference>
<dbReference type="PANTHER" id="PTHR42756:SF1">
    <property type="entry name" value="TRANSCRIPTIONAL REPRESSOR OF EMRAB OPERON"/>
    <property type="match status" value="1"/>
</dbReference>
<feature type="domain" description="HTH marR-type" evidence="4">
    <location>
        <begin position="1"/>
        <end position="133"/>
    </location>
</feature>
<accession>A0A6L3VIA3</accession>
<evidence type="ECO:0000256" key="3">
    <source>
        <dbReference type="ARBA" id="ARBA00023163"/>
    </source>
</evidence>
<dbReference type="Pfam" id="PF01047">
    <property type="entry name" value="MarR"/>
    <property type="match status" value="1"/>
</dbReference>
<dbReference type="InterPro" id="IPR036390">
    <property type="entry name" value="WH_DNA-bd_sf"/>
</dbReference>
<keyword evidence="6" id="KW-1185">Reference proteome</keyword>
<sequence length="136" mass="15374">MDDLLRLSTRAHKLLRAASDEAMSEHGVRVGQNLLLEVLWQEDGLTPGELANRLALTTPTVVNTATRMEAAGLVTRRRDPSDARLVRLYLTERGRRAEEPIREARRRLEERATAALTDAERRHLRSALEKIIAELS</sequence>
<name>A0A6L3VIA3_9ACTN</name>
<keyword evidence="2" id="KW-0238">DNA-binding</keyword>
<keyword evidence="1" id="KW-0805">Transcription regulation</keyword>
<dbReference type="RefSeq" id="WP_151544645.1">
    <property type="nucleotide sequence ID" value="NZ_WBMR01000153.1"/>
</dbReference>
<dbReference type="AlphaFoldDB" id="A0A6L3VIA3"/>
<dbReference type="PANTHER" id="PTHR42756">
    <property type="entry name" value="TRANSCRIPTIONAL REGULATOR, MARR"/>
    <property type="match status" value="1"/>
</dbReference>
<protein>
    <submittedName>
        <fullName evidence="5">MarR family transcriptional regulator</fullName>
    </submittedName>
</protein>
<evidence type="ECO:0000259" key="4">
    <source>
        <dbReference type="PROSITE" id="PS50995"/>
    </source>
</evidence>
<evidence type="ECO:0000313" key="5">
    <source>
        <dbReference type="EMBL" id="KAB2370459.1"/>
    </source>
</evidence>
<dbReference type="GO" id="GO:0003677">
    <property type="term" value="F:DNA binding"/>
    <property type="evidence" value="ECO:0007669"/>
    <property type="project" value="UniProtKB-KW"/>
</dbReference>
<dbReference type="GO" id="GO:0003700">
    <property type="term" value="F:DNA-binding transcription factor activity"/>
    <property type="evidence" value="ECO:0007669"/>
    <property type="project" value="InterPro"/>
</dbReference>
<comment type="caution">
    <text evidence="5">The sequence shown here is derived from an EMBL/GenBank/DDBJ whole genome shotgun (WGS) entry which is preliminary data.</text>
</comment>
<dbReference type="InterPro" id="IPR036388">
    <property type="entry name" value="WH-like_DNA-bd_sf"/>
</dbReference>
<organism evidence="5 6">
    <name type="scientific">Actinomadura montaniterrae</name>
    <dbReference type="NCBI Taxonomy" id="1803903"/>
    <lineage>
        <taxon>Bacteria</taxon>
        <taxon>Bacillati</taxon>
        <taxon>Actinomycetota</taxon>
        <taxon>Actinomycetes</taxon>
        <taxon>Streptosporangiales</taxon>
        <taxon>Thermomonosporaceae</taxon>
        <taxon>Actinomadura</taxon>
    </lineage>
</organism>
<dbReference type="PROSITE" id="PS50995">
    <property type="entry name" value="HTH_MARR_2"/>
    <property type="match status" value="1"/>
</dbReference>
<evidence type="ECO:0000256" key="1">
    <source>
        <dbReference type="ARBA" id="ARBA00023015"/>
    </source>
</evidence>
<keyword evidence="3" id="KW-0804">Transcription</keyword>
<dbReference type="Proteomes" id="UP000483004">
    <property type="component" value="Unassembled WGS sequence"/>
</dbReference>
<dbReference type="Gene3D" id="1.10.10.10">
    <property type="entry name" value="Winged helix-like DNA-binding domain superfamily/Winged helix DNA-binding domain"/>
    <property type="match status" value="1"/>
</dbReference>
<evidence type="ECO:0000256" key="2">
    <source>
        <dbReference type="ARBA" id="ARBA00023125"/>
    </source>
</evidence>